<organism evidence="2 3">
    <name type="scientific">Candidatus Pseudomonas phytovorans</name>
    <dbReference type="NCBI Taxonomy" id="3121377"/>
    <lineage>
        <taxon>Bacteria</taxon>
        <taxon>Pseudomonadati</taxon>
        <taxon>Pseudomonadota</taxon>
        <taxon>Gammaproteobacteria</taxon>
        <taxon>Pseudomonadales</taxon>
        <taxon>Pseudomonadaceae</taxon>
        <taxon>Pseudomonas</taxon>
    </lineage>
</organism>
<dbReference type="Gene3D" id="3.60.120.10">
    <property type="entry name" value="Anthranilate synthase"/>
    <property type="match status" value="1"/>
</dbReference>
<evidence type="ECO:0000259" key="1">
    <source>
        <dbReference type="Pfam" id="PF00425"/>
    </source>
</evidence>
<dbReference type="Proteomes" id="UP001216329">
    <property type="component" value="Chromosome"/>
</dbReference>
<dbReference type="PRINTS" id="PR00095">
    <property type="entry name" value="ANTSNTHASEI"/>
</dbReference>
<gene>
    <name evidence="2" type="ORF">P0Y58_03920</name>
</gene>
<evidence type="ECO:0000313" key="2">
    <source>
        <dbReference type="EMBL" id="WEK31352.1"/>
    </source>
</evidence>
<reference evidence="2" key="1">
    <citation type="submission" date="2023-03" db="EMBL/GenBank/DDBJ databases">
        <title>Andean soil-derived lignocellulolytic bacterial consortium as a source of novel taxa and putative plastic-active enzymes.</title>
        <authorList>
            <person name="Diaz-Garcia L."/>
            <person name="Chuvochina M."/>
            <person name="Feuerriegel G."/>
            <person name="Bunk B."/>
            <person name="Sproer C."/>
            <person name="Streit W.R."/>
            <person name="Rodriguez L.M."/>
            <person name="Overmann J."/>
            <person name="Jimenez D.J."/>
        </authorList>
    </citation>
    <scope>NUCLEOTIDE SEQUENCE</scope>
    <source>
        <strain evidence="2">MAG 876</strain>
    </source>
</reference>
<name>A0AAJ5WKK7_9PSED</name>
<dbReference type="InterPro" id="IPR015890">
    <property type="entry name" value="Chorismate_C"/>
</dbReference>
<dbReference type="AlphaFoldDB" id="A0AAJ5WKK7"/>
<dbReference type="InterPro" id="IPR005801">
    <property type="entry name" value="ADC_synthase"/>
</dbReference>
<feature type="domain" description="Chorismate-utilising enzyme C-terminal" evidence="1">
    <location>
        <begin position="201"/>
        <end position="455"/>
    </location>
</feature>
<dbReference type="InterPro" id="IPR019999">
    <property type="entry name" value="Anth_synth_I-like"/>
</dbReference>
<dbReference type="PANTHER" id="PTHR42839:SF2">
    <property type="entry name" value="ISOCHORISMATE SYNTHASE ENTC"/>
    <property type="match status" value="1"/>
</dbReference>
<proteinExistence type="predicted"/>
<evidence type="ECO:0000313" key="3">
    <source>
        <dbReference type="Proteomes" id="UP001216329"/>
    </source>
</evidence>
<accession>A0AAJ5WKK7</accession>
<protein>
    <submittedName>
        <fullName evidence="2">Chorismate-binding protein</fullName>
    </submittedName>
</protein>
<dbReference type="EMBL" id="CP119325">
    <property type="protein sequence ID" value="WEK31352.1"/>
    <property type="molecule type" value="Genomic_DNA"/>
</dbReference>
<sequence>MISHFDFSLPTPALGVHATGTALLADLRRAFPELAGQFSCVFSEHTDGHDRSVVGLGSQYRLCVTRDPQALRIDWLDQDRVLCRDTLHMDNEQSFHEQLFQGLAHFWKTLAVTSPVLAGLPGNVPLLGGWRCATHPERLNEPLIMTLPTLFLWVEPGRICGATFDADLCAQVERAVAQLAPRTYPALPAVSGCELIPPCTDYVDNLLDLLDEMAVSAADKVVIGREVRLRMSEAVDPLQLLDQVAPRPNPHYEYLFCWDQGPAWIGISPETLIRTDGRKVVVEPLAGTRKGSNEAFKRDRYRQELLSDNKELEEHETAAQLFLEQLQQVCQPGSLDMCESRNVIDLGYVQHLKSRIEGELATGANVFDALAAVYPPATIWGKPLNVSGERIRRFEYIDREFFTGGLGYLTLEGRCNFALAIRTAKVTAAHVHIFAGSGIVKASDPYREWLETSNKMKPYLQNGPWSYEG</sequence>
<dbReference type="SUPFAM" id="SSF56322">
    <property type="entry name" value="ADC synthase"/>
    <property type="match status" value="1"/>
</dbReference>
<dbReference type="Pfam" id="PF00425">
    <property type="entry name" value="Chorismate_bind"/>
    <property type="match status" value="1"/>
</dbReference>
<dbReference type="PANTHER" id="PTHR42839">
    <property type="entry name" value="ISOCHORISMATE SYNTHASE ENTC"/>
    <property type="match status" value="1"/>
</dbReference>